<name>A0ABY0TDD5_9PROT</name>
<comment type="caution">
    <text evidence="1">The sequence shown here is derived from an EMBL/GenBank/DDBJ whole genome shotgun (WGS) entry which is preliminary data.</text>
</comment>
<reference evidence="1 2" key="1">
    <citation type="submission" date="2016-10" db="EMBL/GenBank/DDBJ databases">
        <authorList>
            <person name="Varghese N."/>
            <person name="Submissions S."/>
        </authorList>
    </citation>
    <scope>NUCLEOTIDE SEQUENCE [LARGE SCALE GENOMIC DNA]</scope>
    <source>
        <strain evidence="1 2">Nl1</strain>
    </source>
</reference>
<sequence length="73" mass="8179">MPKYVFYLRAQEGNIERLGNIIVNRPDGALLGSYEHEEPLIDFPETIVFWASKVGPSMGIAPLDPLPKKNPLD</sequence>
<dbReference type="EMBL" id="FNKY01000001">
    <property type="protein sequence ID" value="SDQ66087.1"/>
    <property type="molecule type" value="Genomic_DNA"/>
</dbReference>
<dbReference type="Proteomes" id="UP000183471">
    <property type="component" value="Unassembled WGS sequence"/>
</dbReference>
<gene>
    <name evidence="1" type="ORF">SAMN05216402_1744</name>
</gene>
<evidence type="ECO:0000313" key="2">
    <source>
        <dbReference type="Proteomes" id="UP000183471"/>
    </source>
</evidence>
<protein>
    <submittedName>
        <fullName evidence="1">Uncharacterized protein</fullName>
    </submittedName>
</protein>
<organism evidence="1 2">
    <name type="scientific">Nitrosospira multiformis</name>
    <dbReference type="NCBI Taxonomy" id="1231"/>
    <lineage>
        <taxon>Bacteria</taxon>
        <taxon>Pseudomonadati</taxon>
        <taxon>Pseudomonadota</taxon>
        <taxon>Betaproteobacteria</taxon>
        <taxon>Nitrosomonadales</taxon>
        <taxon>Nitrosomonadaceae</taxon>
        <taxon>Nitrosospira</taxon>
    </lineage>
</organism>
<evidence type="ECO:0000313" key="1">
    <source>
        <dbReference type="EMBL" id="SDQ66087.1"/>
    </source>
</evidence>
<proteinExistence type="predicted"/>
<dbReference type="RefSeq" id="WP_074631953.1">
    <property type="nucleotide sequence ID" value="NZ_FNKY01000001.1"/>
</dbReference>
<accession>A0ABY0TDD5</accession>
<keyword evidence="2" id="KW-1185">Reference proteome</keyword>